<dbReference type="Gene3D" id="3.30.810.10">
    <property type="entry name" value="2-Layer Sandwich"/>
    <property type="match status" value="1"/>
</dbReference>
<dbReference type="Proteomes" id="UP000274429">
    <property type="component" value="Unassembled WGS sequence"/>
</dbReference>
<dbReference type="SUPFAM" id="SSF56104">
    <property type="entry name" value="SAICAR synthase-like"/>
    <property type="match status" value="2"/>
</dbReference>
<dbReference type="CDD" id="cd17300">
    <property type="entry name" value="PIPKc_PIKfyve"/>
    <property type="match status" value="1"/>
</dbReference>
<keyword evidence="1 3" id="KW-0547">Nucleotide-binding</keyword>
<evidence type="ECO:0000313" key="6">
    <source>
        <dbReference type="EMBL" id="VDM36726.1"/>
    </source>
</evidence>
<sequence>MHITISLLCIVAPTHSCWFAEFADANTTFLCRIYYAEEFRQLRQLVLPQGEMAFIRSLSRCRNWNAQGGKSGSCFMKTYDERFVVKEVSSIEMKTFHDVRKQYFDYLLSAASVQRLSLLARIFGIFHIDYKNVITGDARRLDVLVMENLFHNRPGITHIYDLKGSLRGRLIAKTDNPTVEVTPPVTTTATASTSVATATTLDASSRGTWDEQATVSRVPVLLDQNFINESLENPIYLRLHSKNALMHCLNMDTQFLADLFIMDYSLLVGMDRRAGQLVVGIIDYLRKFTLNKRLEMFVKQTLTSVQGPMPTIIMPVDYRERLLDQMERNFHLVPDQWYDSLADHREA</sequence>
<protein>
    <submittedName>
        <fullName evidence="8">PIPK domain-containing protein</fullName>
    </submittedName>
</protein>
<evidence type="ECO:0000259" key="5">
    <source>
        <dbReference type="PROSITE" id="PS51455"/>
    </source>
</evidence>
<dbReference type="AlphaFoldDB" id="A0A0R3XD85"/>
<dbReference type="GO" id="GO:0046854">
    <property type="term" value="P:phosphatidylinositol phosphate biosynthetic process"/>
    <property type="evidence" value="ECO:0007669"/>
    <property type="project" value="TreeGrafter"/>
</dbReference>
<reference evidence="8" key="1">
    <citation type="submission" date="2017-02" db="UniProtKB">
        <authorList>
            <consortium name="WormBaseParasite"/>
        </authorList>
    </citation>
    <scope>IDENTIFICATION</scope>
</reference>
<feature type="signal peptide" evidence="4">
    <location>
        <begin position="1"/>
        <end position="16"/>
    </location>
</feature>
<evidence type="ECO:0000256" key="2">
    <source>
        <dbReference type="ARBA" id="ARBA00022840"/>
    </source>
</evidence>
<feature type="chain" id="PRO_5043133377" evidence="4">
    <location>
        <begin position="17"/>
        <end position="347"/>
    </location>
</feature>
<feature type="domain" description="PIPK" evidence="5">
    <location>
        <begin position="1"/>
        <end position="330"/>
    </location>
</feature>
<evidence type="ECO:0000313" key="7">
    <source>
        <dbReference type="Proteomes" id="UP000274429"/>
    </source>
</evidence>
<dbReference type="PANTHER" id="PTHR45748:SF7">
    <property type="entry name" value="1-PHOSPHATIDYLINOSITOL 3-PHOSPHATE 5-KINASE-RELATED"/>
    <property type="match status" value="1"/>
</dbReference>
<dbReference type="InterPro" id="IPR002498">
    <property type="entry name" value="PInositol-4-P-4/5-kinase_core"/>
</dbReference>
<dbReference type="Gene3D" id="3.30.800.10">
    <property type="entry name" value="Phosphatidylinositol Phosphate Kinase II Beta"/>
    <property type="match status" value="1"/>
</dbReference>
<dbReference type="InterPro" id="IPR027484">
    <property type="entry name" value="PInositol-4-P-5-kinase_N"/>
</dbReference>
<organism evidence="8">
    <name type="scientific">Hydatigena taeniaeformis</name>
    <name type="common">Feline tapeworm</name>
    <name type="synonym">Taenia taeniaeformis</name>
    <dbReference type="NCBI Taxonomy" id="6205"/>
    <lineage>
        <taxon>Eukaryota</taxon>
        <taxon>Metazoa</taxon>
        <taxon>Spiralia</taxon>
        <taxon>Lophotrochozoa</taxon>
        <taxon>Platyhelminthes</taxon>
        <taxon>Cestoda</taxon>
        <taxon>Eucestoda</taxon>
        <taxon>Cyclophyllidea</taxon>
        <taxon>Taeniidae</taxon>
        <taxon>Hydatigera</taxon>
    </lineage>
</organism>
<dbReference type="InterPro" id="IPR044769">
    <property type="entry name" value="PIKfyve_PIPKc"/>
</dbReference>
<dbReference type="OrthoDB" id="158357at2759"/>
<dbReference type="WBParaSite" id="TTAC_0001151201-mRNA-1">
    <property type="protein sequence ID" value="TTAC_0001151201-mRNA-1"/>
    <property type="gene ID" value="TTAC_0001151201"/>
</dbReference>
<dbReference type="PANTHER" id="PTHR45748">
    <property type="entry name" value="1-PHOSPHATIDYLINOSITOL 3-PHOSPHATE 5-KINASE-RELATED"/>
    <property type="match status" value="1"/>
</dbReference>
<dbReference type="GO" id="GO:0010008">
    <property type="term" value="C:endosome membrane"/>
    <property type="evidence" value="ECO:0007669"/>
    <property type="project" value="TreeGrafter"/>
</dbReference>
<dbReference type="SMART" id="SM00330">
    <property type="entry name" value="PIPKc"/>
    <property type="match status" value="1"/>
</dbReference>
<dbReference type="GO" id="GO:0005524">
    <property type="term" value="F:ATP binding"/>
    <property type="evidence" value="ECO:0007669"/>
    <property type="project" value="UniProtKB-UniRule"/>
</dbReference>
<keyword evidence="3" id="KW-0418">Kinase</keyword>
<dbReference type="PROSITE" id="PS51455">
    <property type="entry name" value="PIPK"/>
    <property type="match status" value="1"/>
</dbReference>
<proteinExistence type="predicted"/>
<evidence type="ECO:0000256" key="3">
    <source>
        <dbReference type="PROSITE-ProRule" id="PRU00781"/>
    </source>
</evidence>
<evidence type="ECO:0000256" key="1">
    <source>
        <dbReference type="ARBA" id="ARBA00022741"/>
    </source>
</evidence>
<gene>
    <name evidence="6" type="ORF">TTAC_LOCUS11495</name>
</gene>
<keyword evidence="2 3" id="KW-0067">ATP-binding</keyword>
<dbReference type="GO" id="GO:0000285">
    <property type="term" value="F:1-phosphatidylinositol-3-phosphate 5-kinase activity"/>
    <property type="evidence" value="ECO:0007669"/>
    <property type="project" value="InterPro"/>
</dbReference>
<evidence type="ECO:0000256" key="4">
    <source>
        <dbReference type="SAM" id="SignalP"/>
    </source>
</evidence>
<keyword evidence="4" id="KW-0732">Signal</keyword>
<name>A0A0R3XD85_HYDTA</name>
<accession>A0A0R3XD85</accession>
<keyword evidence="3" id="KW-0808">Transferase</keyword>
<keyword evidence="7" id="KW-1185">Reference proteome</keyword>
<dbReference type="Pfam" id="PF01504">
    <property type="entry name" value="PIP5K"/>
    <property type="match status" value="2"/>
</dbReference>
<reference evidence="6 7" key="2">
    <citation type="submission" date="2018-11" db="EMBL/GenBank/DDBJ databases">
        <authorList>
            <consortium name="Pathogen Informatics"/>
        </authorList>
    </citation>
    <scope>NUCLEOTIDE SEQUENCE [LARGE SCALE GENOMIC DNA]</scope>
</reference>
<evidence type="ECO:0000313" key="8">
    <source>
        <dbReference type="WBParaSite" id="TTAC_0001151201-mRNA-1"/>
    </source>
</evidence>
<dbReference type="EMBL" id="UYWX01024493">
    <property type="protein sequence ID" value="VDM36726.1"/>
    <property type="molecule type" value="Genomic_DNA"/>
</dbReference>
<dbReference type="InterPro" id="IPR027483">
    <property type="entry name" value="PInositol-4-P-4/5-kinase_C_sf"/>
</dbReference>
<dbReference type="STRING" id="6205.A0A0R3XD85"/>